<evidence type="ECO:0000256" key="8">
    <source>
        <dbReference type="ARBA" id="ARBA00023136"/>
    </source>
</evidence>
<evidence type="ECO:0000259" key="16">
    <source>
        <dbReference type="SMART" id="SM00079"/>
    </source>
</evidence>
<evidence type="ECO:0000256" key="1">
    <source>
        <dbReference type="ARBA" id="ARBA00004141"/>
    </source>
</evidence>
<dbReference type="FunFam" id="3.40.50.2300:FF:000081">
    <property type="entry name" value="Glutamate receptor"/>
    <property type="match status" value="1"/>
</dbReference>
<keyword evidence="9 13" id="KW-0675">Receptor</keyword>
<dbReference type="SUPFAM" id="SSF53822">
    <property type="entry name" value="Periplasmic binding protein-like I"/>
    <property type="match status" value="1"/>
</dbReference>
<evidence type="ECO:0000256" key="13">
    <source>
        <dbReference type="PIRNR" id="PIRNR037090"/>
    </source>
</evidence>
<comment type="caution">
    <text evidence="17">The sequence shown here is derived from an EMBL/GenBank/DDBJ whole genome shotgun (WGS) entry which is preliminary data.</text>
</comment>
<dbReference type="SUPFAM" id="SSF53850">
    <property type="entry name" value="Periplasmic binding protein-like II"/>
    <property type="match status" value="1"/>
</dbReference>
<evidence type="ECO:0000256" key="12">
    <source>
        <dbReference type="ARBA" id="ARBA00023303"/>
    </source>
</evidence>
<dbReference type="Proteomes" id="UP001140949">
    <property type="component" value="Unassembled WGS sequence"/>
</dbReference>
<dbReference type="FunFam" id="3.40.190.10:FF:000054">
    <property type="entry name" value="Glutamate receptor"/>
    <property type="match status" value="1"/>
</dbReference>
<evidence type="ECO:0000256" key="9">
    <source>
        <dbReference type="ARBA" id="ARBA00023170"/>
    </source>
</evidence>
<keyword evidence="12 13" id="KW-0407">Ion channel</keyword>
<keyword evidence="18" id="KW-1185">Reference proteome</keyword>
<evidence type="ECO:0000313" key="17">
    <source>
        <dbReference type="EMBL" id="KAJ6802351.1"/>
    </source>
</evidence>
<dbReference type="FunFam" id="1.10.287.70:FF:000037">
    <property type="entry name" value="Glutamate receptor"/>
    <property type="match status" value="1"/>
</dbReference>
<dbReference type="InterPro" id="IPR019594">
    <property type="entry name" value="Glu/Gly-bd"/>
</dbReference>
<evidence type="ECO:0000256" key="11">
    <source>
        <dbReference type="ARBA" id="ARBA00023286"/>
    </source>
</evidence>
<proteinExistence type="inferred from homology"/>
<accession>A0AAX6EEC2</accession>
<dbReference type="GO" id="GO:0016020">
    <property type="term" value="C:membrane"/>
    <property type="evidence" value="ECO:0007669"/>
    <property type="project" value="UniProtKB-SubCell"/>
</dbReference>
<dbReference type="InterPro" id="IPR017103">
    <property type="entry name" value="Iontropic_Glu_rcpt_pln"/>
</dbReference>
<evidence type="ECO:0000256" key="5">
    <source>
        <dbReference type="ARBA" id="ARBA00022729"/>
    </source>
</evidence>
<feature type="chain" id="PRO_5043444420" description="Glutamate receptor" evidence="15">
    <location>
        <begin position="19"/>
        <end position="778"/>
    </location>
</feature>
<evidence type="ECO:0000256" key="15">
    <source>
        <dbReference type="SAM" id="SignalP"/>
    </source>
</evidence>
<keyword evidence="5 15" id="KW-0732">Signal</keyword>
<reference evidence="17" key="2">
    <citation type="submission" date="2023-04" db="EMBL/GenBank/DDBJ databases">
        <authorList>
            <person name="Bruccoleri R.E."/>
            <person name="Oakeley E.J."/>
            <person name="Faust A.-M."/>
            <person name="Dessus-Babus S."/>
            <person name="Altorfer M."/>
            <person name="Burckhardt D."/>
            <person name="Oertli M."/>
            <person name="Naumann U."/>
            <person name="Petersen F."/>
            <person name="Wong J."/>
        </authorList>
    </citation>
    <scope>NUCLEOTIDE SEQUENCE</scope>
    <source>
        <strain evidence="17">GSM-AAB239-AS_SAM_17_03QT</strain>
        <tissue evidence="17">Leaf</tissue>
    </source>
</reference>
<dbReference type="Pfam" id="PF00060">
    <property type="entry name" value="Lig_chan"/>
    <property type="match status" value="1"/>
</dbReference>
<evidence type="ECO:0000256" key="4">
    <source>
        <dbReference type="ARBA" id="ARBA00022692"/>
    </source>
</evidence>
<evidence type="ECO:0000256" key="10">
    <source>
        <dbReference type="ARBA" id="ARBA00023180"/>
    </source>
</evidence>
<evidence type="ECO:0000256" key="3">
    <source>
        <dbReference type="ARBA" id="ARBA00022448"/>
    </source>
</evidence>
<dbReference type="InterPro" id="IPR015683">
    <property type="entry name" value="Ionotropic_Glu_rcpt"/>
</dbReference>
<protein>
    <recommendedName>
        <fullName evidence="13">Glutamate receptor</fullName>
    </recommendedName>
</protein>
<feature type="transmembrane region" description="Helical" evidence="14">
    <location>
        <begin position="643"/>
        <end position="662"/>
    </location>
</feature>
<evidence type="ECO:0000313" key="18">
    <source>
        <dbReference type="Proteomes" id="UP001140949"/>
    </source>
</evidence>
<feature type="domain" description="Ionotropic glutamate receptor C-terminal" evidence="16">
    <location>
        <begin position="469"/>
        <end position="777"/>
    </location>
</feature>
<dbReference type="GO" id="GO:0015276">
    <property type="term" value="F:ligand-gated monoatomic ion channel activity"/>
    <property type="evidence" value="ECO:0007669"/>
    <property type="project" value="InterPro"/>
</dbReference>
<dbReference type="PRINTS" id="PR01176">
    <property type="entry name" value="GABABRECEPTR"/>
</dbReference>
<dbReference type="EMBL" id="JANAVB010037417">
    <property type="protein sequence ID" value="KAJ6802351.1"/>
    <property type="molecule type" value="Genomic_DNA"/>
</dbReference>
<name>A0AAX6EEC2_IRIPA</name>
<dbReference type="PIRSF" id="PIRSF037090">
    <property type="entry name" value="Iontro_Glu-like_rcpt_pln"/>
    <property type="match status" value="1"/>
</dbReference>
<keyword evidence="6 14" id="KW-1133">Transmembrane helix</keyword>
<dbReference type="PANTHER" id="PTHR18966">
    <property type="entry name" value="IONOTROPIC GLUTAMATE RECEPTOR"/>
    <property type="match status" value="1"/>
</dbReference>
<evidence type="ECO:0000256" key="2">
    <source>
        <dbReference type="ARBA" id="ARBA00008685"/>
    </source>
</evidence>
<evidence type="ECO:0000256" key="7">
    <source>
        <dbReference type="ARBA" id="ARBA00023065"/>
    </source>
</evidence>
<keyword evidence="7 13" id="KW-0406">Ion transport</keyword>
<dbReference type="InterPro" id="IPR044440">
    <property type="entry name" value="GABAb_receptor_plant_PBP1"/>
</dbReference>
<keyword evidence="10" id="KW-0325">Glycoprotein</keyword>
<evidence type="ECO:0000256" key="6">
    <source>
        <dbReference type="ARBA" id="ARBA00022989"/>
    </source>
</evidence>
<comment type="function">
    <text evidence="13">Glutamate-gated receptor that probably acts as non-selective cation channel.</text>
</comment>
<dbReference type="FunFam" id="3.40.190.10:FF:000109">
    <property type="entry name" value="Glutamate receptor"/>
    <property type="match status" value="1"/>
</dbReference>
<sequence>MRLGLLRLLAVCVGLVSAGVCQNVSRPAVVNIGAVFSFNSTIGRVAKVAINAAVDDINSDTSVLRGTNLTVQMQDSSCNAFLSVVEALKFMETDIVAIVGPQSSVVAHAICHVANEFQVPLLSFSATDPTLSSLQYPFFVRATQSDLFQMAAIAKIVDYYQWRKVIAIFTDDDYGRNGIASLGDKLAERRCMISYKAALPPGATKSDIYDILVKVALMESHVLVVHANPGSGLLIFSVAKYLGMMGTGYAWIATDWLTSLLDSLASLDTHTMDLIQGVVTLRQHMEDSKLKSDFVSKWNKLAQRGDNGYSKLNSYGLYAYDAIWVVAKAIDAFFTDGGIVSFSSDPRLKDIGRGSLHLEAMSVFDDGKLLLDKIRKTKLVGVTGSVEFDSNGHLVHPAYDIINVAGTGLHTVGYWSNFSGLSVVSPEKIDKITTNHSCEHQKLYTVIWPGETITKPRGWVFPYNGEELRIGVPHRVNYKEFVSKEQVSSTPKGFCIDVFTAAVNLLPYPVPYRFISLGNGHDNPNYDDLVNMIAEDAFDAAIGDIAITTNRTRRADYTQPYVESGLVIITPINRHSSNVWAFLQPFTLQMWCVTGIFFLAIGAVVWILEHRINDEFRGSPRKQLVTIVWFGFSTLLSSNRENIVSTLGRVVLIILLFLVMIIQSSYKASLSSILTVQQFSSPIKGIDSLIDSNEPIGFPNGSFVGNYMADEMGISRSRLKALSSAEDYARALDLGPNNGGVAAVVDELPYVELFLSTHCNFATVGTEFTKGGWGFVSI</sequence>
<evidence type="ECO:0000256" key="14">
    <source>
        <dbReference type="SAM" id="Phobius"/>
    </source>
</evidence>
<keyword evidence="3 13" id="KW-0813">Transport</keyword>
<dbReference type="InterPro" id="IPR001320">
    <property type="entry name" value="Iontro_rcpt_C"/>
</dbReference>
<organism evidence="17 18">
    <name type="scientific">Iris pallida</name>
    <name type="common">Sweet iris</name>
    <dbReference type="NCBI Taxonomy" id="29817"/>
    <lineage>
        <taxon>Eukaryota</taxon>
        <taxon>Viridiplantae</taxon>
        <taxon>Streptophyta</taxon>
        <taxon>Embryophyta</taxon>
        <taxon>Tracheophyta</taxon>
        <taxon>Spermatophyta</taxon>
        <taxon>Magnoliopsida</taxon>
        <taxon>Liliopsida</taxon>
        <taxon>Asparagales</taxon>
        <taxon>Iridaceae</taxon>
        <taxon>Iridoideae</taxon>
        <taxon>Irideae</taxon>
        <taxon>Iris</taxon>
    </lineage>
</organism>
<dbReference type="Pfam" id="PF01094">
    <property type="entry name" value="ANF_receptor"/>
    <property type="match status" value="1"/>
</dbReference>
<reference evidence="17" key="1">
    <citation type="journal article" date="2023" name="GigaByte">
        <title>Genome assembly of the bearded iris, Iris pallida Lam.</title>
        <authorList>
            <person name="Bruccoleri R.E."/>
            <person name="Oakeley E.J."/>
            <person name="Faust A.M.E."/>
            <person name="Altorfer M."/>
            <person name="Dessus-Babus S."/>
            <person name="Burckhardt D."/>
            <person name="Oertli M."/>
            <person name="Naumann U."/>
            <person name="Petersen F."/>
            <person name="Wong J."/>
        </authorList>
    </citation>
    <scope>NUCLEOTIDE SEQUENCE</scope>
    <source>
        <strain evidence="17">GSM-AAB239-AS_SAM_17_03QT</strain>
    </source>
</reference>
<dbReference type="AlphaFoldDB" id="A0AAX6EEC2"/>
<comment type="subcellular location">
    <subcellularLocation>
        <location evidence="1">Membrane</location>
        <topology evidence="1">Multi-pass membrane protein</topology>
    </subcellularLocation>
</comment>
<dbReference type="InterPro" id="IPR001828">
    <property type="entry name" value="ANF_lig-bd_rcpt"/>
</dbReference>
<feature type="transmembrane region" description="Helical" evidence="14">
    <location>
        <begin position="588"/>
        <end position="608"/>
    </location>
</feature>
<dbReference type="Gene3D" id="1.10.287.70">
    <property type="match status" value="1"/>
</dbReference>
<dbReference type="Pfam" id="PF10613">
    <property type="entry name" value="Lig_chan-Glu_bd"/>
    <property type="match status" value="1"/>
</dbReference>
<feature type="signal peptide" evidence="15">
    <location>
        <begin position="1"/>
        <end position="18"/>
    </location>
</feature>
<dbReference type="SMART" id="SM00079">
    <property type="entry name" value="PBPe"/>
    <property type="match status" value="1"/>
</dbReference>
<dbReference type="Gene3D" id="3.40.50.2300">
    <property type="match status" value="2"/>
</dbReference>
<dbReference type="CDD" id="cd19990">
    <property type="entry name" value="PBP1_GABAb_receptor_plant"/>
    <property type="match status" value="1"/>
</dbReference>
<keyword evidence="8 13" id="KW-0472">Membrane</keyword>
<keyword evidence="11 13" id="KW-1071">Ligand-gated ion channel</keyword>
<dbReference type="Gene3D" id="3.40.190.10">
    <property type="entry name" value="Periplasmic binding protein-like II"/>
    <property type="match status" value="1"/>
</dbReference>
<keyword evidence="4 14" id="KW-0812">Transmembrane</keyword>
<comment type="similarity">
    <text evidence="2 13">Belongs to the glutamate-gated ion channel (TC 1.A.10.1) family.</text>
</comment>
<dbReference type="InterPro" id="IPR028082">
    <property type="entry name" value="Peripla_BP_I"/>
</dbReference>
<gene>
    <name evidence="17" type="ORF">M6B38_194850</name>
</gene>